<evidence type="ECO:0000313" key="3">
    <source>
        <dbReference type="Proteomes" id="UP001061298"/>
    </source>
</evidence>
<feature type="region of interest" description="Disordered" evidence="1">
    <location>
        <begin position="56"/>
        <end position="79"/>
    </location>
</feature>
<organism evidence="2 3">
    <name type="scientific">Streptomyces cynarae</name>
    <dbReference type="NCBI Taxonomy" id="2981134"/>
    <lineage>
        <taxon>Bacteria</taxon>
        <taxon>Bacillati</taxon>
        <taxon>Actinomycetota</taxon>
        <taxon>Actinomycetes</taxon>
        <taxon>Kitasatosporales</taxon>
        <taxon>Streptomycetaceae</taxon>
        <taxon>Streptomyces</taxon>
    </lineage>
</organism>
<gene>
    <name evidence="2" type="ORF">N8I84_40940</name>
</gene>
<reference evidence="2" key="1">
    <citation type="submission" date="2022-10" db="EMBL/GenBank/DDBJ databases">
        <authorList>
            <person name="Mo P."/>
        </authorList>
    </citation>
    <scope>NUCLEOTIDE SEQUENCE</scope>
    <source>
        <strain evidence="2">HUAS 13-4</strain>
    </source>
</reference>
<keyword evidence="3" id="KW-1185">Reference proteome</keyword>
<evidence type="ECO:0000256" key="1">
    <source>
        <dbReference type="SAM" id="MobiDB-lite"/>
    </source>
</evidence>
<name>A0ABY6EEJ7_9ACTN</name>
<protein>
    <submittedName>
        <fullName evidence="2">Uncharacterized protein</fullName>
    </submittedName>
</protein>
<dbReference type="Proteomes" id="UP001061298">
    <property type="component" value="Chromosome"/>
</dbReference>
<evidence type="ECO:0000313" key="2">
    <source>
        <dbReference type="EMBL" id="UXY24323.1"/>
    </source>
</evidence>
<proteinExistence type="predicted"/>
<sequence>MLDVVPLRCAGRQVTHGDLEAGLAGEVGHVDLPAASAITVGPPWDELGADDYLPAVSSAGSGENASEPLAEETMGGLES</sequence>
<dbReference type="EMBL" id="CP106793">
    <property type="protein sequence ID" value="UXY24323.1"/>
    <property type="molecule type" value="Genomic_DNA"/>
</dbReference>
<dbReference type="RefSeq" id="WP_263234577.1">
    <property type="nucleotide sequence ID" value="NZ_CP106793.1"/>
</dbReference>
<accession>A0ABY6EEJ7</accession>